<dbReference type="Gene3D" id="2.40.260.10">
    <property type="entry name" value="Sortase"/>
    <property type="match status" value="1"/>
</dbReference>
<gene>
    <name evidence="2" type="ORF">ATC1_12515</name>
</gene>
<sequence length="539" mass="57574">MIPSSEGTVTLDIPAAVAVDAIGFSNLAAEQFSIVFGMDLVITSPDHAAFIVGIPNTFNITTSGFPFPTISAADTLPAGITLIDHHDGTATLEGTPEMTTLGTYTFDISAVNVLSSAVQNFSLSIEESAGISKVESIADTGDSELSENEHTNVSITLLLPVFSKDMQHISALDPFDVLNPSLYHLKINDLADISIDHVTYDNHSDLGPFVATLSVNGGIPLIQGKYKLTIDGSMKDRSGFPIGSNFERVFYIDHQDPKTVIITIGNGNSLFTNGSTIDTSLSGIKVTFDEDVSNSGNGTDPDDVTNPFNYLLLQTGPDNIYNTNSCLAFANNGNSPVGDDIHIPTGTVTYDNHGGDGPFVATIALNEGKSLPNGYYRLFICGSTSIVYLAKNPINYGKDASINFRVLVNQSVESNPLTGFRPGALTILPQQTDDKAYHPSGNLWLQIPSLNLEADITGVPQAADGWDVTWLQDQIGWLEGTAYPTWNGNTVLTAHAYKADGLPGPFASLKNLKYGDILIIHLDGQSYTYIGVVPKGNIC</sequence>
<evidence type="ECO:0000313" key="2">
    <source>
        <dbReference type="EMBL" id="GAP39976.1"/>
    </source>
</evidence>
<reference evidence="2" key="1">
    <citation type="journal article" date="2015" name="Genome Announc.">
        <title>Draft Genome Sequence of Anaerolineae Strain TC1, a Novel Isolate from a Methanogenic Wastewater Treatment System.</title>
        <authorList>
            <person name="Matsuura N."/>
            <person name="Tourlousse D.M."/>
            <person name="Sun L."/>
            <person name="Toyonaga M."/>
            <person name="Kuroda K."/>
            <person name="Ohashi A."/>
            <person name="Cruz R."/>
            <person name="Yamaguchi T."/>
            <person name="Sekiguchi Y."/>
        </authorList>
    </citation>
    <scope>NUCLEOTIDE SEQUENCE [LARGE SCALE GENOMIC DNA]</scope>
    <source>
        <strain evidence="2">TC1</strain>
    </source>
</reference>
<proteinExistence type="predicted"/>
<keyword evidence="1" id="KW-0378">Hydrolase</keyword>
<dbReference type="InterPro" id="IPR023365">
    <property type="entry name" value="Sortase_dom-sf"/>
</dbReference>
<dbReference type="Gene3D" id="2.60.40.10">
    <property type="entry name" value="Immunoglobulins"/>
    <property type="match status" value="1"/>
</dbReference>
<dbReference type="InterPro" id="IPR013783">
    <property type="entry name" value="Ig-like_fold"/>
</dbReference>
<dbReference type="InterPro" id="IPR042001">
    <property type="entry name" value="Sortase_F"/>
</dbReference>
<dbReference type="EMBL" id="DF968180">
    <property type="protein sequence ID" value="GAP39976.1"/>
    <property type="molecule type" value="Genomic_DNA"/>
</dbReference>
<dbReference type="AlphaFoldDB" id="A0A0K8PBF7"/>
<dbReference type="Pfam" id="PF05345">
    <property type="entry name" value="He_PIG"/>
    <property type="match status" value="1"/>
</dbReference>
<evidence type="ECO:0000313" key="3">
    <source>
        <dbReference type="Proteomes" id="UP000053370"/>
    </source>
</evidence>
<dbReference type="GO" id="GO:0016787">
    <property type="term" value="F:hydrolase activity"/>
    <property type="evidence" value="ECO:0007669"/>
    <property type="project" value="UniProtKB-KW"/>
</dbReference>
<evidence type="ECO:0000256" key="1">
    <source>
        <dbReference type="ARBA" id="ARBA00022801"/>
    </source>
</evidence>
<protein>
    <submittedName>
        <fullName evidence="2">Sortase family</fullName>
    </submittedName>
</protein>
<dbReference type="STRING" id="1678840.ATC1_12515"/>
<dbReference type="CDD" id="cd05829">
    <property type="entry name" value="Sortase_F"/>
    <property type="match status" value="1"/>
</dbReference>
<accession>A0A0K8PBF7</accession>
<dbReference type="Proteomes" id="UP000053370">
    <property type="component" value="Unassembled WGS sequence"/>
</dbReference>
<name>A0A0K8PBF7_9CHLR</name>
<dbReference type="Pfam" id="PF04203">
    <property type="entry name" value="Sortase"/>
    <property type="match status" value="1"/>
</dbReference>
<dbReference type="SUPFAM" id="SSF63817">
    <property type="entry name" value="Sortase"/>
    <property type="match status" value="1"/>
</dbReference>
<keyword evidence="3" id="KW-1185">Reference proteome</keyword>
<organism evidence="2">
    <name type="scientific">Flexilinea flocculi</name>
    <dbReference type="NCBI Taxonomy" id="1678840"/>
    <lineage>
        <taxon>Bacteria</taxon>
        <taxon>Bacillati</taxon>
        <taxon>Chloroflexota</taxon>
        <taxon>Anaerolineae</taxon>
        <taxon>Anaerolineales</taxon>
        <taxon>Anaerolineaceae</taxon>
        <taxon>Flexilinea</taxon>
    </lineage>
</organism>
<dbReference type="InterPro" id="IPR005754">
    <property type="entry name" value="Sortase"/>
</dbReference>